<dbReference type="PROSITE" id="PS50878">
    <property type="entry name" value="RT_POL"/>
    <property type="match status" value="1"/>
</dbReference>
<reference evidence="2" key="1">
    <citation type="submission" date="2021-04" db="EMBL/GenBank/DDBJ databases">
        <authorList>
            <consortium name="Wellcome Sanger Institute Data Sharing"/>
        </authorList>
    </citation>
    <scope>NUCLEOTIDE SEQUENCE [LARGE SCALE GENOMIC DNA]</scope>
</reference>
<dbReference type="SUPFAM" id="SSF56219">
    <property type="entry name" value="DNase I-like"/>
    <property type="match status" value="1"/>
</dbReference>
<name>A0A671UG79_SPAAU</name>
<keyword evidence="3" id="KW-1185">Reference proteome</keyword>
<reference evidence="2" key="3">
    <citation type="submission" date="2025-09" db="UniProtKB">
        <authorList>
            <consortium name="Ensembl"/>
        </authorList>
    </citation>
    <scope>IDENTIFICATION</scope>
</reference>
<dbReference type="CDD" id="cd01650">
    <property type="entry name" value="RT_nLTR_like"/>
    <property type="match status" value="1"/>
</dbReference>
<evidence type="ECO:0000259" key="1">
    <source>
        <dbReference type="PROSITE" id="PS50878"/>
    </source>
</evidence>
<dbReference type="SUPFAM" id="SSF56672">
    <property type="entry name" value="DNA/RNA polymerases"/>
    <property type="match status" value="1"/>
</dbReference>
<dbReference type="AlphaFoldDB" id="A0A671UG79"/>
<dbReference type="Gene3D" id="3.60.10.10">
    <property type="entry name" value="Endonuclease/exonuclease/phosphatase"/>
    <property type="match status" value="1"/>
</dbReference>
<dbReference type="Ensembl" id="ENSSAUT00010014232.1">
    <property type="protein sequence ID" value="ENSSAUP00010013381.1"/>
    <property type="gene ID" value="ENSSAUG00010006360.1"/>
</dbReference>
<protein>
    <recommendedName>
        <fullName evidence="1">Reverse transcriptase domain-containing protein</fullName>
    </recommendedName>
</protein>
<organism evidence="2 3">
    <name type="scientific">Sparus aurata</name>
    <name type="common">Gilthead sea bream</name>
    <dbReference type="NCBI Taxonomy" id="8175"/>
    <lineage>
        <taxon>Eukaryota</taxon>
        <taxon>Metazoa</taxon>
        <taxon>Chordata</taxon>
        <taxon>Craniata</taxon>
        <taxon>Vertebrata</taxon>
        <taxon>Euteleostomi</taxon>
        <taxon>Actinopterygii</taxon>
        <taxon>Neopterygii</taxon>
        <taxon>Teleostei</taxon>
        <taxon>Neoteleostei</taxon>
        <taxon>Acanthomorphata</taxon>
        <taxon>Eupercaria</taxon>
        <taxon>Spariformes</taxon>
        <taxon>Sparidae</taxon>
        <taxon>Sparus</taxon>
    </lineage>
</organism>
<dbReference type="InterPro" id="IPR036691">
    <property type="entry name" value="Endo/exonu/phosph_ase_sf"/>
</dbReference>
<evidence type="ECO:0000313" key="2">
    <source>
        <dbReference type="Ensembl" id="ENSSAUP00010013381.1"/>
    </source>
</evidence>
<dbReference type="GeneTree" id="ENSGT00940000163630"/>
<dbReference type="Proteomes" id="UP000472265">
    <property type="component" value="Chromosome 4"/>
</dbReference>
<dbReference type="InParanoid" id="A0A671UG79"/>
<dbReference type="OMA" id="TICDKSG"/>
<dbReference type="InterPro" id="IPR005135">
    <property type="entry name" value="Endo/exonuclease/phosphatase"/>
</dbReference>
<dbReference type="GO" id="GO:0003824">
    <property type="term" value="F:catalytic activity"/>
    <property type="evidence" value="ECO:0007669"/>
    <property type="project" value="InterPro"/>
</dbReference>
<evidence type="ECO:0000313" key="3">
    <source>
        <dbReference type="Proteomes" id="UP000472265"/>
    </source>
</evidence>
<sequence>MSDPNSVKFCTYNVKGIHHPIKRKKLLSFLKKDKVQIAFLQETHLIDKEHIKLKRDWVGQVYYSSFSSNSRGVAILIHKAIPFVLSSCKQDPEGRYILVHGTIYGMHITMMNIYAPNPPPPSFWTKVATELEEFRCPITLLGGDCNCCQDDSKDRSRTDRYRNKSSDTSLAKMLDDINLIDIWRVLNPTARDFTFYSNPHKFYSRIDHFFIPPHITGQATSCNIGSIHISDHAPVYLEIAMRCDIEGPRRWRFPSYLLSDKDFKKKMKEEMGLFFDKNDNGDTNPEFLWEAAKAYVRGIAISYMAWRKKVLLLKQRELEAELKAAEFAHKSSPTRTNLIKVQTVRAALNSVLNEKASRSLFYQRQRLYEYGNKPSKYLARLLNQRQNHNTIGGIRDTRGKKHFDKKDINSVFVSFYKTLYTSDNNCTKEELDKLFSKIHLPTLTEEQQRYLGKPIQEAEILQAISLMRSGKSPGPDGLPVEWFKAYKDKLMPYLAKTFNYSFNIAHHLPETMSLANICLILKKDKDPEDPASYRPISLINVDAKILAKILTLRLEPLMQTLVRPDQTGFIKGRSSSNNIRRLLNIIQMASNEEIQGLIVSLDSLKAFDRIEWPYLFYTMEKFKLGTGYIDWVKLLYRSHKATVTTNSCCSSPFPLGRGTPQGCPLSPLMFALAIEPLAELIRSTPAIKGFLINGKTHKISLYADDVLLYLVDIDTTIPSLLDCLQQFGHISGFKVNLTKTEAMPVGALAGSSPPSGFPFHWSPKEITYLGIKIGPSLRKLIKLNLTPVTMRIREDLHRWGTLPVSWLGRISVLKMNILPRLLYPLQMLPNTIPNSFFSNLNKLFTQFLWQRKKVRMKIGRLQRNKNNGGLGVPNICFYYWASQMRYIYEWVNPDVTNTWIDIESRNCGVLKLKDCPFVNHKKAKQEVHDNFIVLNTLNTWSKIKVHFKLKNNFSLLAPIWRNPDFFTLVSGPSI</sequence>
<dbReference type="CDD" id="cd09076">
    <property type="entry name" value="L1-EN"/>
    <property type="match status" value="1"/>
</dbReference>
<dbReference type="Pfam" id="PF00078">
    <property type="entry name" value="RVT_1"/>
    <property type="match status" value="1"/>
</dbReference>
<dbReference type="InterPro" id="IPR000477">
    <property type="entry name" value="RT_dom"/>
</dbReference>
<dbReference type="InterPro" id="IPR043502">
    <property type="entry name" value="DNA/RNA_pol_sf"/>
</dbReference>
<proteinExistence type="predicted"/>
<dbReference type="PANTHER" id="PTHR31635">
    <property type="entry name" value="REVERSE TRANSCRIPTASE DOMAIN-CONTAINING PROTEIN-RELATED"/>
    <property type="match status" value="1"/>
</dbReference>
<dbReference type="Pfam" id="PF03372">
    <property type="entry name" value="Exo_endo_phos"/>
    <property type="match status" value="1"/>
</dbReference>
<accession>A0A671UG79</accession>
<feature type="domain" description="Reverse transcriptase" evidence="1">
    <location>
        <begin position="501"/>
        <end position="773"/>
    </location>
</feature>
<reference evidence="2" key="2">
    <citation type="submission" date="2025-08" db="UniProtKB">
        <authorList>
            <consortium name="Ensembl"/>
        </authorList>
    </citation>
    <scope>IDENTIFICATION</scope>
</reference>
<dbReference type="PANTHER" id="PTHR31635:SF196">
    <property type="entry name" value="REVERSE TRANSCRIPTASE DOMAIN-CONTAINING PROTEIN-RELATED"/>
    <property type="match status" value="1"/>
</dbReference>